<feature type="region of interest" description="Disordered" evidence="5">
    <location>
        <begin position="60"/>
        <end position="80"/>
    </location>
</feature>
<feature type="compositionally biased region" description="Basic and acidic residues" evidence="5">
    <location>
        <begin position="446"/>
        <end position="466"/>
    </location>
</feature>
<feature type="compositionally biased region" description="Pro residues" evidence="5">
    <location>
        <begin position="301"/>
        <end position="311"/>
    </location>
</feature>
<dbReference type="GO" id="GO:0005546">
    <property type="term" value="F:phosphatidylinositol-4,5-bisphosphate binding"/>
    <property type="evidence" value="ECO:0007669"/>
    <property type="project" value="TreeGrafter"/>
</dbReference>
<dbReference type="InterPro" id="IPR028258">
    <property type="entry name" value="Sec3-PIP2_bind"/>
</dbReference>
<feature type="compositionally biased region" description="Pro residues" evidence="5">
    <location>
        <begin position="377"/>
        <end position="387"/>
    </location>
</feature>
<organism evidence="7 8">
    <name type="scientific">Tuber aestivum</name>
    <name type="common">summer truffle</name>
    <dbReference type="NCBI Taxonomy" id="59557"/>
    <lineage>
        <taxon>Eukaryota</taxon>
        <taxon>Fungi</taxon>
        <taxon>Dikarya</taxon>
        <taxon>Ascomycota</taxon>
        <taxon>Pezizomycotina</taxon>
        <taxon>Pezizomycetes</taxon>
        <taxon>Pezizales</taxon>
        <taxon>Tuberaceae</taxon>
        <taxon>Tuber</taxon>
    </lineage>
</organism>
<feature type="compositionally biased region" description="Low complexity" evidence="5">
    <location>
        <begin position="429"/>
        <end position="442"/>
    </location>
</feature>
<dbReference type="GO" id="GO:0006893">
    <property type="term" value="P:Golgi to plasma membrane transport"/>
    <property type="evidence" value="ECO:0007669"/>
    <property type="project" value="TreeGrafter"/>
</dbReference>
<evidence type="ECO:0000256" key="4">
    <source>
        <dbReference type="ARBA" id="ARBA00023054"/>
    </source>
</evidence>
<feature type="region of interest" description="Disordered" evidence="5">
    <location>
        <begin position="1"/>
        <end position="28"/>
    </location>
</feature>
<protein>
    <recommendedName>
        <fullName evidence="6">Exocyst complex component Sec3 PIP2-binding N-terminal domain-containing protein</fullName>
    </recommendedName>
</protein>
<sequence>MGDHLQPNRAPAPGPPPSAAHAKARQFEDEKKRITASCFSKPDVDGALLESYITHCKVIEDGASPSSPPPEDGPHDQKKSRVIVVAVRKTGRVRMHKARENPNGAFQIGKTWNLDDLSEIENHPPPFEKGFTVTIIKPYYWQASSSKEKDFFISSLLKIYKKYTGGKIPKLTGFGGTEVDKLLGGAASLQEGQRDDAGGVSPSGPSPISQGPSQFPSSLKPAPLRNLTSAVSMDNMTSPGRQPSPRNKGIDGLRAGPGVLRPSQSSDQLPTSRRPPDLAPGSRNISGGSAYSAASGVALSDPPPPPIPPQGPGRRPSNGSSRSGRDRSGTRGAPVEDERGIRPMPSSERMLRTPSASSHQSREATEQYPYGGGNRGLPPPAAPPEPSPLVDARSPVKKKSGKDVASQFRLAANTYAAGGVMGDRRQRPKTPTTPTSMSRTPSQDPGRQEEVPKIKYPEERRDRDTRGGNGPYGVAGAPGERRRSPPRARDLPPPYNQRSPGEQMEPLLRNEVRIVTLASKDKPSMLPSSTPRNASPSRAKHDSLEVPTGSGGSASPDGSGDGGEQGGRSRSRSPIAKGRKRRSVKSSFLSDVDTSRVTVDIEELLNEFNWDPQGKVDALESKIRKEIAEVEAKDVIVNTDGDPRIEELSNLLDRAIQECDEMDSLLTLYAVELTSLNDDISHIENQSQGLQVQTANQKTLQRELQNLMSTISIGPQQLEVLKYGSLDSPQALQSIEDTLLALYKAMTTIDPKMARNAPESPVGDGRRGSWSDEGIGSMRALQERKEGYQKDTQSFLARMKQFMTIKFGAEVVELAKNSKNSPMSPGQPKLLGHDSAYTALCKFSGLVAFAKDVDLEEYYGLQKLYEKPVSGLFQDEFREHVLAWKRITKKPILDEVDLRKLPAYIRGKFLGANARTVFTAQEKETDRVAVTAARKLTVKRSQTLAKIRSPAGDHSKNKNQDGIINSHEAFAGTLAETYNLVLREQNFIVKFFRMSSQPPQDFSEFIANSPAAEHRRIGDIGGLRPVEADKAKAKMVSDFMTGLFGFLPQDLQSLVEWAIRTDPLQGVGVMYALETKMAALLGTDQEFLLKMLQKLHDRLAGLFSRFLDDQVKAIEETKVKIKKRKGVIPFMKVFPSFASRIEDQLPTEVPGSSADLDIRDLVNDGYERINKAMFESLHAIAKESPTVANSSLDPEDKEQLNYHIMMIENMHHYLEELPLNTTNPVLTLFKTRAERDLAEHLGLYTSSVIRRPLGKLLDYVEGVEVLQRSGADDIPSRQSHSRQVFKKVLAHHDGKEIRRGIETLRKRVDKHFSTDGGDDDAVLVERILAALEKEFIEVHRRTQILVQTVYKESGLEMEFLVADVVGGFKK</sequence>
<evidence type="ECO:0000256" key="5">
    <source>
        <dbReference type="SAM" id="MobiDB-lite"/>
    </source>
</evidence>
<comment type="similarity">
    <text evidence="1">Belongs to the SEC3 family.</text>
</comment>
<name>A0A292PQP0_9PEZI</name>
<proteinExistence type="inferred from homology"/>
<dbReference type="Proteomes" id="UP001412239">
    <property type="component" value="Unassembled WGS sequence"/>
</dbReference>
<feature type="region of interest" description="Disordered" evidence="5">
    <location>
        <begin position="753"/>
        <end position="773"/>
    </location>
</feature>
<feature type="compositionally biased region" description="Low complexity" evidence="5">
    <location>
        <begin position="286"/>
        <end position="298"/>
    </location>
</feature>
<evidence type="ECO:0000256" key="3">
    <source>
        <dbReference type="ARBA" id="ARBA00022483"/>
    </source>
</evidence>
<feature type="region of interest" description="Disordered" evidence="5">
    <location>
        <begin position="192"/>
        <end position="589"/>
    </location>
</feature>
<evidence type="ECO:0000313" key="7">
    <source>
        <dbReference type="EMBL" id="CUS08777.1"/>
    </source>
</evidence>
<keyword evidence="2" id="KW-0813">Transport</keyword>
<reference evidence="7" key="1">
    <citation type="submission" date="2015-10" db="EMBL/GenBank/DDBJ databases">
        <authorList>
            <person name="Regsiter A."/>
            <person name="william w."/>
        </authorList>
    </citation>
    <scope>NUCLEOTIDE SEQUENCE</scope>
    <source>
        <strain evidence="7">Montdore</strain>
    </source>
</reference>
<dbReference type="GO" id="GO:0006887">
    <property type="term" value="P:exocytosis"/>
    <property type="evidence" value="ECO:0007669"/>
    <property type="project" value="UniProtKB-KW"/>
</dbReference>
<dbReference type="Pfam" id="PF09763">
    <property type="entry name" value="Sec3_CC"/>
    <property type="match status" value="1"/>
</dbReference>
<dbReference type="Pfam" id="PF20654">
    <property type="entry name" value="Sec3_C-term"/>
    <property type="match status" value="1"/>
</dbReference>
<feature type="compositionally biased region" description="Low complexity" evidence="5">
    <location>
        <begin position="198"/>
        <end position="218"/>
    </location>
</feature>
<dbReference type="Pfam" id="PF15277">
    <property type="entry name" value="Sec3-PIP2_bind"/>
    <property type="match status" value="1"/>
</dbReference>
<dbReference type="CDD" id="cd13315">
    <property type="entry name" value="PH_Sec3"/>
    <property type="match status" value="1"/>
</dbReference>
<keyword evidence="4" id="KW-0175">Coiled coil</keyword>
<evidence type="ECO:0000256" key="2">
    <source>
        <dbReference type="ARBA" id="ARBA00022448"/>
    </source>
</evidence>
<dbReference type="SMART" id="SM01313">
    <property type="entry name" value="Sec3-PIP2_bind"/>
    <property type="match status" value="1"/>
</dbReference>
<dbReference type="PANTHER" id="PTHR16092">
    <property type="entry name" value="SEC3/SYNTAXIN-RELATED"/>
    <property type="match status" value="1"/>
</dbReference>
<feature type="compositionally biased region" description="Polar residues" evidence="5">
    <location>
        <begin position="226"/>
        <end position="245"/>
    </location>
</feature>
<feature type="compositionally biased region" description="Low complexity" evidence="5">
    <location>
        <begin position="312"/>
        <end position="322"/>
    </location>
</feature>
<feature type="compositionally biased region" description="Basic and acidic residues" evidence="5">
    <location>
        <begin position="323"/>
        <end position="341"/>
    </location>
</feature>
<feature type="compositionally biased region" description="Basic and acidic residues" evidence="5">
    <location>
        <begin position="479"/>
        <end position="490"/>
    </location>
</feature>
<dbReference type="InterPro" id="IPR019160">
    <property type="entry name" value="Sec3_CC"/>
</dbReference>
<dbReference type="Gene3D" id="2.30.29.90">
    <property type="match status" value="1"/>
</dbReference>
<evidence type="ECO:0000256" key="1">
    <source>
        <dbReference type="ARBA" id="ARBA00006518"/>
    </source>
</evidence>
<accession>A0A292PQP0</accession>
<feature type="domain" description="Exocyst complex component Sec3 PIP2-binding N-terminal" evidence="6">
    <location>
        <begin position="76"/>
        <end position="163"/>
    </location>
</feature>
<feature type="compositionally biased region" description="Polar residues" evidence="5">
    <location>
        <begin position="526"/>
        <end position="536"/>
    </location>
</feature>
<evidence type="ECO:0000313" key="8">
    <source>
        <dbReference type="Proteomes" id="UP001412239"/>
    </source>
</evidence>
<feature type="compositionally biased region" description="Polar residues" evidence="5">
    <location>
        <begin position="262"/>
        <end position="271"/>
    </location>
</feature>
<keyword evidence="3" id="KW-0268">Exocytosis</keyword>
<gene>
    <name evidence="7" type="ORF">GSTUAT00007142001</name>
</gene>
<dbReference type="PANTHER" id="PTHR16092:SF14">
    <property type="entry name" value="EXOCYST COMPLEX COMPONENT 1 ISOFORM X1"/>
    <property type="match status" value="1"/>
</dbReference>
<dbReference type="InterPro" id="IPR048628">
    <property type="entry name" value="Sec3_C"/>
</dbReference>
<dbReference type="EMBL" id="LN891114">
    <property type="protein sequence ID" value="CUS08777.1"/>
    <property type="molecule type" value="Genomic_DNA"/>
</dbReference>
<keyword evidence="8" id="KW-1185">Reference proteome</keyword>
<evidence type="ECO:0000259" key="6">
    <source>
        <dbReference type="SMART" id="SM01313"/>
    </source>
</evidence>
<dbReference type="GO" id="GO:0005886">
    <property type="term" value="C:plasma membrane"/>
    <property type="evidence" value="ECO:0007669"/>
    <property type="project" value="TreeGrafter"/>
</dbReference>
<dbReference type="GO" id="GO:0000145">
    <property type="term" value="C:exocyst"/>
    <property type="evidence" value="ECO:0007669"/>
    <property type="project" value="InterPro"/>
</dbReference>